<reference evidence="1" key="1">
    <citation type="journal article" date="2023" name="IScience">
        <title>Live-bearing cockroach genome reveals convergent evolutionary mechanisms linked to viviparity in insects and beyond.</title>
        <authorList>
            <person name="Fouks B."/>
            <person name="Harrison M.C."/>
            <person name="Mikhailova A.A."/>
            <person name="Marchal E."/>
            <person name="English S."/>
            <person name="Carruthers M."/>
            <person name="Jennings E.C."/>
            <person name="Chiamaka E.L."/>
            <person name="Frigard R.A."/>
            <person name="Pippel M."/>
            <person name="Attardo G.M."/>
            <person name="Benoit J.B."/>
            <person name="Bornberg-Bauer E."/>
            <person name="Tobe S.S."/>
        </authorList>
    </citation>
    <scope>NUCLEOTIDE SEQUENCE</scope>
    <source>
        <strain evidence="1">Stay&amp;Tobe</strain>
    </source>
</reference>
<keyword evidence="2" id="KW-1185">Reference proteome</keyword>
<accession>A0AAD8EHE6</accession>
<feature type="non-terminal residue" evidence="1">
    <location>
        <position position="70"/>
    </location>
</feature>
<feature type="non-terminal residue" evidence="1">
    <location>
        <position position="1"/>
    </location>
</feature>
<dbReference type="AlphaFoldDB" id="A0AAD8EHE6"/>
<proteinExistence type="predicted"/>
<sequence>GKEYLGNFMQKSRKQNTNNFKTLNNLYLSLYAMVYKIRTFTLLSRHVNALKPIDSISKHTLSKVSLKLEQ</sequence>
<comment type="caution">
    <text evidence="1">The sequence shown here is derived from an EMBL/GenBank/DDBJ whole genome shotgun (WGS) entry which is preliminary data.</text>
</comment>
<organism evidence="1 2">
    <name type="scientific">Diploptera punctata</name>
    <name type="common">Pacific beetle cockroach</name>
    <dbReference type="NCBI Taxonomy" id="6984"/>
    <lineage>
        <taxon>Eukaryota</taxon>
        <taxon>Metazoa</taxon>
        <taxon>Ecdysozoa</taxon>
        <taxon>Arthropoda</taxon>
        <taxon>Hexapoda</taxon>
        <taxon>Insecta</taxon>
        <taxon>Pterygota</taxon>
        <taxon>Neoptera</taxon>
        <taxon>Polyneoptera</taxon>
        <taxon>Dictyoptera</taxon>
        <taxon>Blattodea</taxon>
        <taxon>Blaberoidea</taxon>
        <taxon>Blaberidae</taxon>
        <taxon>Diplopterinae</taxon>
        <taxon>Diploptera</taxon>
    </lineage>
</organism>
<dbReference type="EMBL" id="JASPKZ010004541">
    <property type="protein sequence ID" value="KAJ9590261.1"/>
    <property type="molecule type" value="Genomic_DNA"/>
</dbReference>
<gene>
    <name evidence="1" type="ORF">L9F63_016611</name>
</gene>
<evidence type="ECO:0000313" key="2">
    <source>
        <dbReference type="Proteomes" id="UP001233999"/>
    </source>
</evidence>
<protein>
    <submittedName>
        <fullName evidence="1">Uncharacterized protein</fullName>
    </submittedName>
</protein>
<reference evidence="1" key="2">
    <citation type="submission" date="2023-05" db="EMBL/GenBank/DDBJ databases">
        <authorList>
            <person name="Fouks B."/>
        </authorList>
    </citation>
    <scope>NUCLEOTIDE SEQUENCE</scope>
    <source>
        <strain evidence="1">Stay&amp;Tobe</strain>
        <tissue evidence="1">Testes</tissue>
    </source>
</reference>
<evidence type="ECO:0000313" key="1">
    <source>
        <dbReference type="EMBL" id="KAJ9590261.1"/>
    </source>
</evidence>
<name>A0AAD8EHE6_DIPPU</name>
<dbReference type="Proteomes" id="UP001233999">
    <property type="component" value="Unassembled WGS sequence"/>
</dbReference>